<organism evidence="1 2">
    <name type="scientific">Nesidiocoris tenuis</name>
    <dbReference type="NCBI Taxonomy" id="355587"/>
    <lineage>
        <taxon>Eukaryota</taxon>
        <taxon>Metazoa</taxon>
        <taxon>Ecdysozoa</taxon>
        <taxon>Arthropoda</taxon>
        <taxon>Hexapoda</taxon>
        <taxon>Insecta</taxon>
        <taxon>Pterygota</taxon>
        <taxon>Neoptera</taxon>
        <taxon>Paraneoptera</taxon>
        <taxon>Hemiptera</taxon>
        <taxon>Heteroptera</taxon>
        <taxon>Panheteroptera</taxon>
        <taxon>Cimicomorpha</taxon>
        <taxon>Miridae</taxon>
        <taxon>Dicyphina</taxon>
        <taxon>Nesidiocoris</taxon>
    </lineage>
</organism>
<evidence type="ECO:0000313" key="1">
    <source>
        <dbReference type="EMBL" id="CAB0004623.1"/>
    </source>
</evidence>
<dbReference type="AlphaFoldDB" id="A0A6H5GMH1"/>
<protein>
    <submittedName>
        <fullName evidence="1">Uncharacterized protein</fullName>
    </submittedName>
</protein>
<feature type="non-terminal residue" evidence="1">
    <location>
        <position position="196"/>
    </location>
</feature>
<sequence length="196" mass="21892">MESRIYPVITPLPPQLLPAVIIKTLCILQLRALKRPLSCEKSRTRSIRRLVPRSGVQNDVSIYINDQPEKSEELKFSIGLVGRLQYFHSPCKYGIGTSFSPAVYGSNRSASDNDNDEGASWERSSEVLLQERRVETDVAGKPGGDGRQIVRTAEDLSQYPGWLGSRHSSSPLPWLRFSWIRIILRPSPGSGTQSRG</sequence>
<accession>A0A6H5GMH1</accession>
<evidence type="ECO:0000313" key="2">
    <source>
        <dbReference type="Proteomes" id="UP000479000"/>
    </source>
</evidence>
<keyword evidence="2" id="KW-1185">Reference proteome</keyword>
<dbReference type="EMBL" id="CADCXU010015119">
    <property type="protein sequence ID" value="CAB0004623.1"/>
    <property type="molecule type" value="Genomic_DNA"/>
</dbReference>
<dbReference type="Proteomes" id="UP000479000">
    <property type="component" value="Unassembled WGS sequence"/>
</dbReference>
<reference evidence="1 2" key="1">
    <citation type="submission" date="2020-02" db="EMBL/GenBank/DDBJ databases">
        <authorList>
            <person name="Ferguson B K."/>
        </authorList>
    </citation>
    <scope>NUCLEOTIDE SEQUENCE [LARGE SCALE GENOMIC DNA]</scope>
</reference>
<name>A0A6H5GMH1_9HEMI</name>
<gene>
    <name evidence="1" type="ORF">NTEN_LOCUS10100</name>
</gene>
<proteinExistence type="predicted"/>